<dbReference type="InterPro" id="IPR025953">
    <property type="entry name" value="YlbD_coat"/>
</dbReference>
<dbReference type="AlphaFoldDB" id="A0A8I1SM93"/>
<dbReference type="GeneID" id="93683511"/>
<protein>
    <submittedName>
        <fullName evidence="2">YlbD family protein</fullName>
    </submittedName>
</protein>
<dbReference type="EMBL" id="JAEMWV010000001">
    <property type="protein sequence ID" value="MBN8250206.1"/>
    <property type="molecule type" value="Genomic_DNA"/>
</dbReference>
<dbReference type="Proteomes" id="UP000664578">
    <property type="component" value="Unassembled WGS sequence"/>
</dbReference>
<organism evidence="2 3">
    <name type="scientific">Priestia flexa</name>
    <dbReference type="NCBI Taxonomy" id="86664"/>
    <lineage>
        <taxon>Bacteria</taxon>
        <taxon>Bacillati</taxon>
        <taxon>Bacillota</taxon>
        <taxon>Bacilli</taxon>
        <taxon>Bacillales</taxon>
        <taxon>Bacillaceae</taxon>
        <taxon>Priestia</taxon>
    </lineage>
</organism>
<reference evidence="2" key="1">
    <citation type="submission" date="2020-12" db="EMBL/GenBank/DDBJ databases">
        <title>PHA producing bacteria isolated from mangrove.</title>
        <authorList>
            <person name="Zheng W."/>
            <person name="Yu S."/>
            <person name="Huang Y."/>
        </authorList>
    </citation>
    <scope>NUCLEOTIDE SEQUENCE</scope>
    <source>
        <strain evidence="2">GN22-4</strain>
    </source>
</reference>
<accession>A0A8I1SM93</accession>
<evidence type="ECO:0000313" key="2">
    <source>
        <dbReference type="EMBL" id="MBN8250206.1"/>
    </source>
</evidence>
<sequence length="137" mass="16056">MNETKREVHPSVVEFKNFVKAHPKLVEEVRTQRKTWKELYEDWYLFGAEDSIWDTYRSEGEKTEPETAEEAESKKDIMSTIVSSFKNMDLDQMQNHITNINSAITNIQQVLQQFQSPKSLTRSKPSGPRNPFGFRKD</sequence>
<evidence type="ECO:0000313" key="3">
    <source>
        <dbReference type="Proteomes" id="UP000664578"/>
    </source>
</evidence>
<feature type="region of interest" description="Disordered" evidence="1">
    <location>
        <begin position="115"/>
        <end position="137"/>
    </location>
</feature>
<evidence type="ECO:0000256" key="1">
    <source>
        <dbReference type="SAM" id="MobiDB-lite"/>
    </source>
</evidence>
<feature type="compositionally biased region" description="Polar residues" evidence="1">
    <location>
        <begin position="115"/>
        <end position="124"/>
    </location>
</feature>
<name>A0A8I1SM93_9BACI</name>
<gene>
    <name evidence="2" type="ORF">JF537_01275</name>
</gene>
<comment type="caution">
    <text evidence="2">The sequence shown here is derived from an EMBL/GenBank/DDBJ whole genome shotgun (WGS) entry which is preliminary data.</text>
</comment>
<dbReference type="RefSeq" id="WP_119542528.1">
    <property type="nucleotide sequence ID" value="NZ_CM125968.1"/>
</dbReference>
<proteinExistence type="predicted"/>
<dbReference type="Pfam" id="PF14071">
    <property type="entry name" value="YlbD_coat"/>
    <property type="match status" value="1"/>
</dbReference>